<dbReference type="EMBL" id="PKHA01000001">
    <property type="protein sequence ID" value="PKY99514.1"/>
    <property type="molecule type" value="Genomic_DNA"/>
</dbReference>
<protein>
    <submittedName>
        <fullName evidence="1">DUF1349 domain-containing protein</fullName>
    </submittedName>
</protein>
<dbReference type="PANTHER" id="PTHR35332:SF2">
    <property type="entry name" value="REGULATION OF ENOLASE PROTEIN 1"/>
    <property type="match status" value="1"/>
</dbReference>
<dbReference type="Gene3D" id="2.60.120.200">
    <property type="match status" value="1"/>
</dbReference>
<proteinExistence type="predicted"/>
<dbReference type="RefSeq" id="WP_101637787.1">
    <property type="nucleotide sequence ID" value="NZ_JAWHHX010000001.1"/>
</dbReference>
<accession>A0A2I1KV61</accession>
<sequence>MDVRWDTGTWTHEPAEVRREGEDLLVTAVEGSDAWRTTSYGFIHASEHGLLAPFEYGTAVEVEYTAAFSEQFDQAGLFIHRSPSRWVKAATEYADGVLSAGAVVTNGCSDWSLAQVPQWLGQRVRIRASWTDDAVTIRGGVVGQPLRLLRVFPLERADDVAAGPLVCAPTRAGLTVRFHSWRVTDADTSLHPDS</sequence>
<evidence type="ECO:0000313" key="2">
    <source>
        <dbReference type="Proteomes" id="UP000234778"/>
    </source>
</evidence>
<dbReference type="SUPFAM" id="SSF49899">
    <property type="entry name" value="Concanavalin A-like lectins/glucanases"/>
    <property type="match status" value="1"/>
</dbReference>
<comment type="caution">
    <text evidence="1">The sequence shown here is derived from an EMBL/GenBank/DDBJ whole genome shotgun (WGS) entry which is preliminary data.</text>
</comment>
<dbReference type="InterPro" id="IPR013320">
    <property type="entry name" value="ConA-like_dom_sf"/>
</dbReference>
<reference evidence="1 2" key="1">
    <citation type="submission" date="2017-12" db="EMBL/GenBank/DDBJ databases">
        <title>Phylogenetic diversity of female urinary microbiome.</title>
        <authorList>
            <person name="Thomas-White K."/>
            <person name="Wolfe A.J."/>
        </authorList>
    </citation>
    <scope>NUCLEOTIDE SEQUENCE [LARGE SCALE GENOMIC DNA]</scope>
    <source>
        <strain evidence="1 2">UMB0319</strain>
    </source>
</reference>
<dbReference type="AlphaFoldDB" id="A0A2I1KV61"/>
<dbReference type="InterPro" id="IPR009784">
    <property type="entry name" value="DUF1349"/>
</dbReference>
<organism evidence="1 2">
    <name type="scientific">Actinomyces urogenitalis</name>
    <dbReference type="NCBI Taxonomy" id="103621"/>
    <lineage>
        <taxon>Bacteria</taxon>
        <taxon>Bacillati</taxon>
        <taxon>Actinomycetota</taxon>
        <taxon>Actinomycetes</taxon>
        <taxon>Actinomycetales</taxon>
        <taxon>Actinomycetaceae</taxon>
        <taxon>Actinomyces</taxon>
    </lineage>
</organism>
<dbReference type="Pfam" id="PF07081">
    <property type="entry name" value="DUF1349"/>
    <property type="match status" value="1"/>
</dbReference>
<evidence type="ECO:0000313" key="1">
    <source>
        <dbReference type="EMBL" id="PKY99514.1"/>
    </source>
</evidence>
<dbReference type="GeneID" id="81707535"/>
<gene>
    <name evidence="1" type="ORF">CYJ26_01050</name>
</gene>
<name>A0A2I1KV61_9ACTO</name>
<dbReference type="PANTHER" id="PTHR35332">
    <property type="entry name" value="REGULATION OF ENOLASE PROTEIN 1"/>
    <property type="match status" value="1"/>
</dbReference>
<dbReference type="Proteomes" id="UP000234778">
    <property type="component" value="Unassembled WGS sequence"/>
</dbReference>